<name>A0ABM1TAA9_LIMPO</name>
<dbReference type="CDD" id="cd19049">
    <property type="entry name" value="LGIC_TM_anion"/>
    <property type="match status" value="1"/>
</dbReference>
<dbReference type="Pfam" id="PF02931">
    <property type="entry name" value="Neur_chan_LBD"/>
    <property type="match status" value="1"/>
</dbReference>
<dbReference type="Gene3D" id="2.70.170.10">
    <property type="entry name" value="Neurotransmitter-gated ion-channel ligand-binding domain"/>
    <property type="match status" value="1"/>
</dbReference>
<dbReference type="InterPro" id="IPR036719">
    <property type="entry name" value="Neuro-gated_channel_TM_sf"/>
</dbReference>
<evidence type="ECO:0000256" key="2">
    <source>
        <dbReference type="ARBA" id="ARBA00004236"/>
    </source>
</evidence>
<dbReference type="InterPro" id="IPR006028">
    <property type="entry name" value="GABAA/Glycine_rcpt"/>
</dbReference>
<keyword evidence="8 11" id="KW-0406">Ion transport</keyword>
<dbReference type="InterPro" id="IPR038050">
    <property type="entry name" value="Neuro_actylchol_rec"/>
</dbReference>
<keyword evidence="14" id="KW-1185">Reference proteome</keyword>
<dbReference type="Proteomes" id="UP000694941">
    <property type="component" value="Unplaced"/>
</dbReference>
<comment type="similarity">
    <text evidence="11">Belongs to the ligand-gated ion channel (TC 1.A.9) family.</text>
</comment>
<dbReference type="InterPro" id="IPR036734">
    <property type="entry name" value="Neur_chan_lig-bd_sf"/>
</dbReference>
<organism evidence="14 15">
    <name type="scientific">Limulus polyphemus</name>
    <name type="common">Atlantic horseshoe crab</name>
    <dbReference type="NCBI Taxonomy" id="6850"/>
    <lineage>
        <taxon>Eukaryota</taxon>
        <taxon>Metazoa</taxon>
        <taxon>Ecdysozoa</taxon>
        <taxon>Arthropoda</taxon>
        <taxon>Chelicerata</taxon>
        <taxon>Merostomata</taxon>
        <taxon>Xiphosura</taxon>
        <taxon>Limulidae</taxon>
        <taxon>Limulus</taxon>
    </lineage>
</organism>
<evidence type="ECO:0000256" key="6">
    <source>
        <dbReference type="ARBA" id="ARBA00022729"/>
    </source>
</evidence>
<evidence type="ECO:0000259" key="12">
    <source>
        <dbReference type="Pfam" id="PF02931"/>
    </source>
</evidence>
<comment type="caution">
    <text evidence="11">Lacks conserved residue(s) required for the propagation of feature annotation.</text>
</comment>
<keyword evidence="10 11" id="KW-0407">Ion channel</keyword>
<evidence type="ECO:0000256" key="5">
    <source>
        <dbReference type="ARBA" id="ARBA00022692"/>
    </source>
</evidence>
<dbReference type="Pfam" id="PF02932">
    <property type="entry name" value="Neur_chan_memb"/>
    <property type="match status" value="1"/>
</dbReference>
<evidence type="ECO:0000256" key="7">
    <source>
        <dbReference type="ARBA" id="ARBA00022989"/>
    </source>
</evidence>
<keyword evidence="7 11" id="KW-1133">Transmembrane helix</keyword>
<keyword evidence="6 11" id="KW-0732">Signal</keyword>
<gene>
    <name evidence="15" type="primary">LOC111088116</name>
</gene>
<dbReference type="PANTHER" id="PTHR18945">
    <property type="entry name" value="NEUROTRANSMITTER GATED ION CHANNEL"/>
    <property type="match status" value="1"/>
</dbReference>
<feature type="signal peptide" evidence="11">
    <location>
        <begin position="1"/>
        <end position="25"/>
    </location>
</feature>
<evidence type="ECO:0000256" key="11">
    <source>
        <dbReference type="RuleBase" id="RU000687"/>
    </source>
</evidence>
<comment type="subcellular location">
    <subcellularLocation>
        <location evidence="2">Cell membrane</location>
    </subcellularLocation>
    <subcellularLocation>
        <location evidence="1">Membrane</location>
        <topology evidence="1">Multi-pass membrane protein</topology>
    </subcellularLocation>
</comment>
<feature type="domain" description="Neurotransmitter-gated ion-channel ligand-binding" evidence="12">
    <location>
        <begin position="42"/>
        <end position="237"/>
    </location>
</feature>
<dbReference type="GeneID" id="111088116"/>
<evidence type="ECO:0000256" key="8">
    <source>
        <dbReference type="ARBA" id="ARBA00023065"/>
    </source>
</evidence>
<evidence type="ECO:0000256" key="10">
    <source>
        <dbReference type="ARBA" id="ARBA00023303"/>
    </source>
</evidence>
<keyword evidence="5 11" id="KW-0812">Transmembrane</keyword>
<accession>A0ABM1TAA9</accession>
<evidence type="ECO:0000256" key="4">
    <source>
        <dbReference type="ARBA" id="ARBA00022475"/>
    </source>
</evidence>
<evidence type="ECO:0000313" key="14">
    <source>
        <dbReference type="Proteomes" id="UP000694941"/>
    </source>
</evidence>
<feature type="transmembrane region" description="Helical" evidence="11">
    <location>
        <begin position="301"/>
        <end position="324"/>
    </location>
</feature>
<feature type="transmembrane region" description="Helical" evidence="11">
    <location>
        <begin position="382"/>
        <end position="400"/>
    </location>
</feature>
<dbReference type="RefSeq" id="XP_022252815.1">
    <property type="nucleotide sequence ID" value="XM_022397107.1"/>
</dbReference>
<feature type="domain" description="Neurotransmitter-gated ion-channel transmembrane" evidence="13">
    <location>
        <begin position="245"/>
        <end position="332"/>
    </location>
</feature>
<dbReference type="InterPro" id="IPR018000">
    <property type="entry name" value="Neurotransmitter_ion_chnl_CS"/>
</dbReference>
<feature type="chain" id="PRO_5044955457" evidence="11">
    <location>
        <begin position="26"/>
        <end position="401"/>
    </location>
</feature>
<dbReference type="SUPFAM" id="SSF63712">
    <property type="entry name" value="Nicotinic receptor ligand binding domain-like"/>
    <property type="match status" value="1"/>
</dbReference>
<keyword evidence="3 11" id="KW-0813">Transport</keyword>
<dbReference type="SUPFAM" id="SSF90112">
    <property type="entry name" value="Neurotransmitter-gated ion-channel transmembrane pore"/>
    <property type="match status" value="1"/>
</dbReference>
<dbReference type="PRINTS" id="PR00253">
    <property type="entry name" value="GABAARECEPTR"/>
</dbReference>
<evidence type="ECO:0000256" key="9">
    <source>
        <dbReference type="ARBA" id="ARBA00023136"/>
    </source>
</evidence>
<dbReference type="InterPro" id="IPR006201">
    <property type="entry name" value="Neur_channel"/>
</dbReference>
<dbReference type="Gene3D" id="1.20.58.390">
    <property type="entry name" value="Neurotransmitter-gated ion-channel transmembrane domain"/>
    <property type="match status" value="1"/>
</dbReference>
<dbReference type="InterPro" id="IPR006029">
    <property type="entry name" value="Neurotrans-gated_channel_TM"/>
</dbReference>
<evidence type="ECO:0000259" key="13">
    <source>
        <dbReference type="Pfam" id="PF02932"/>
    </source>
</evidence>
<proteinExistence type="inferred from homology"/>
<keyword evidence="9 11" id="KW-0472">Membrane</keyword>
<dbReference type="PROSITE" id="PS00236">
    <property type="entry name" value="NEUROTR_ION_CHANNEL"/>
    <property type="match status" value="1"/>
</dbReference>
<reference evidence="15" key="1">
    <citation type="submission" date="2025-08" db="UniProtKB">
        <authorList>
            <consortium name="RefSeq"/>
        </authorList>
    </citation>
    <scope>IDENTIFICATION</scope>
    <source>
        <tissue evidence="15">Muscle</tissue>
    </source>
</reference>
<sequence length="401" mass="46199">MCPVDNMWFTHSSLGLLWILQQQLGSGSITSIKCQPVTEQVLPKDYERYDAPLEDGQPSIVQTEMAFLTLKSVDPETMTYETDIFLSHIWREPRLCDVSFSSINRTLEPKFFEELWRPDTYFYNAHSGTVQEILTKNQYSKLWSNKTIFFNARISLKLTCDMVLRNYPHDTQTCAIILKSLSYTDKELKLVWKRMDVSSQIVLPQHDVIKTETKEEQDSYGFGNFTRLTGIIHLKRRTGYFVIHTYIPSFLVVIMSMISFWLPPESAPARVALSVTSLLTLVTQQAKSSIPSISYVMAIDVWMLGCIAFVFATLVEYAFVSFTLQRKRKNTKGYTTKVNPGQSPSGRNQLAFETTKQPELKEIPNIDDRIVVANRIDRVSSFLFPSAFLIYIFGYLAHYLW</sequence>
<dbReference type="PRINTS" id="PR00252">
    <property type="entry name" value="NRIONCHANNEL"/>
</dbReference>
<dbReference type="InterPro" id="IPR006202">
    <property type="entry name" value="Neur_chan_lig-bd"/>
</dbReference>
<keyword evidence="4" id="KW-1003">Cell membrane</keyword>
<feature type="transmembrane region" description="Helical" evidence="11">
    <location>
        <begin position="241"/>
        <end position="262"/>
    </location>
</feature>
<evidence type="ECO:0000256" key="1">
    <source>
        <dbReference type="ARBA" id="ARBA00004141"/>
    </source>
</evidence>
<protein>
    <submittedName>
        <fullName evidence="15">Glycine receptor subunit alphaZ1-like</fullName>
    </submittedName>
</protein>
<evidence type="ECO:0000313" key="15">
    <source>
        <dbReference type="RefSeq" id="XP_022252815.1"/>
    </source>
</evidence>
<evidence type="ECO:0000256" key="3">
    <source>
        <dbReference type="ARBA" id="ARBA00022448"/>
    </source>
</evidence>